<dbReference type="Proteomes" id="UP001642409">
    <property type="component" value="Unassembled WGS sequence"/>
</dbReference>
<evidence type="ECO:0000313" key="1">
    <source>
        <dbReference type="EMBL" id="CAI9972389.1"/>
    </source>
</evidence>
<organism evidence="1">
    <name type="scientific">Hexamita inflata</name>
    <dbReference type="NCBI Taxonomy" id="28002"/>
    <lineage>
        <taxon>Eukaryota</taxon>
        <taxon>Metamonada</taxon>
        <taxon>Diplomonadida</taxon>
        <taxon>Hexamitidae</taxon>
        <taxon>Hexamitinae</taxon>
        <taxon>Hexamita</taxon>
    </lineage>
</organism>
<protein>
    <submittedName>
        <fullName evidence="2">Hypothetical_protein</fullName>
    </submittedName>
</protein>
<name>A0AA86R646_9EUKA</name>
<evidence type="ECO:0000313" key="3">
    <source>
        <dbReference type="Proteomes" id="UP001642409"/>
    </source>
</evidence>
<sequence length="102" mass="11811">MCTYLEQQSNSKDWLDGQASLQRSIDIKGQIIVDQSAQDDMFNLAQQTIKIIFNENVQLSDEEQLKSQLLEMLTNLNLEFFIPLPLYRGSAKSQRKINNKDM</sequence>
<comment type="caution">
    <text evidence="1">The sequence shown here is derived from an EMBL/GenBank/DDBJ whole genome shotgun (WGS) entry which is preliminary data.</text>
</comment>
<reference evidence="2 3" key="2">
    <citation type="submission" date="2024-07" db="EMBL/GenBank/DDBJ databases">
        <authorList>
            <person name="Akdeniz Z."/>
        </authorList>
    </citation>
    <scope>NUCLEOTIDE SEQUENCE [LARGE SCALE GENOMIC DNA]</scope>
</reference>
<gene>
    <name evidence="1" type="ORF">HINF_LOCUS60034</name>
    <name evidence="2" type="ORF">HINF_LOCUS61895</name>
</gene>
<accession>A0AA86R646</accession>
<dbReference type="EMBL" id="CATOUU010001108">
    <property type="protein sequence ID" value="CAI9972389.1"/>
    <property type="molecule type" value="Genomic_DNA"/>
</dbReference>
<proteinExistence type="predicted"/>
<dbReference type="EMBL" id="CAXDID020000374">
    <property type="protein sequence ID" value="CAL6083791.1"/>
    <property type="molecule type" value="Genomic_DNA"/>
</dbReference>
<dbReference type="AlphaFoldDB" id="A0AA86R646"/>
<evidence type="ECO:0000313" key="2">
    <source>
        <dbReference type="EMBL" id="CAL6083791.1"/>
    </source>
</evidence>
<keyword evidence="3" id="KW-1185">Reference proteome</keyword>
<reference evidence="1" key="1">
    <citation type="submission" date="2023-06" db="EMBL/GenBank/DDBJ databases">
        <authorList>
            <person name="Kurt Z."/>
        </authorList>
    </citation>
    <scope>NUCLEOTIDE SEQUENCE</scope>
</reference>